<protein>
    <submittedName>
        <fullName evidence="2">Putative endonuclease/exonuclease/phosphatase</fullName>
    </submittedName>
</protein>
<dbReference type="EMBL" id="PSQE01000003">
    <property type="protein sequence ID" value="RHN66148.1"/>
    <property type="molecule type" value="Genomic_DNA"/>
</dbReference>
<evidence type="ECO:0000259" key="1">
    <source>
        <dbReference type="Pfam" id="PF03372"/>
    </source>
</evidence>
<keyword evidence="2" id="KW-0269">Exonuclease</keyword>
<name>A0A396IN20_MEDTR</name>
<evidence type="ECO:0000313" key="3">
    <source>
        <dbReference type="Proteomes" id="UP000265566"/>
    </source>
</evidence>
<reference evidence="3" key="1">
    <citation type="journal article" date="2018" name="Nat. Plants">
        <title>Whole-genome landscape of Medicago truncatula symbiotic genes.</title>
        <authorList>
            <person name="Pecrix Y."/>
            <person name="Staton S.E."/>
            <person name="Sallet E."/>
            <person name="Lelandais-Briere C."/>
            <person name="Moreau S."/>
            <person name="Carrere S."/>
            <person name="Blein T."/>
            <person name="Jardinaud M.F."/>
            <person name="Latrasse D."/>
            <person name="Zouine M."/>
            <person name="Zahm M."/>
            <person name="Kreplak J."/>
            <person name="Mayjonade B."/>
            <person name="Satge C."/>
            <person name="Perez M."/>
            <person name="Cauet S."/>
            <person name="Marande W."/>
            <person name="Chantry-Darmon C."/>
            <person name="Lopez-Roques C."/>
            <person name="Bouchez O."/>
            <person name="Berard A."/>
            <person name="Debelle F."/>
            <person name="Munos S."/>
            <person name="Bendahmane A."/>
            <person name="Berges H."/>
            <person name="Niebel A."/>
            <person name="Buitink J."/>
            <person name="Frugier F."/>
            <person name="Benhamed M."/>
            <person name="Crespi M."/>
            <person name="Gouzy J."/>
            <person name="Gamas P."/>
        </authorList>
    </citation>
    <scope>NUCLEOTIDE SEQUENCE [LARGE SCALE GENOMIC DNA]</scope>
    <source>
        <strain evidence="3">cv. Jemalong A17</strain>
    </source>
</reference>
<dbReference type="GO" id="GO:0004527">
    <property type="term" value="F:exonuclease activity"/>
    <property type="evidence" value="ECO:0007669"/>
    <property type="project" value="UniProtKB-KW"/>
</dbReference>
<dbReference type="InterPro" id="IPR036691">
    <property type="entry name" value="Endo/exonu/phosph_ase_sf"/>
</dbReference>
<gene>
    <name evidence="2" type="ORF">MtrunA17_Chr3g0087681</name>
</gene>
<organism evidence="2 3">
    <name type="scientific">Medicago truncatula</name>
    <name type="common">Barrel medic</name>
    <name type="synonym">Medicago tribuloides</name>
    <dbReference type="NCBI Taxonomy" id="3880"/>
    <lineage>
        <taxon>Eukaryota</taxon>
        <taxon>Viridiplantae</taxon>
        <taxon>Streptophyta</taxon>
        <taxon>Embryophyta</taxon>
        <taxon>Tracheophyta</taxon>
        <taxon>Spermatophyta</taxon>
        <taxon>Magnoliopsida</taxon>
        <taxon>eudicotyledons</taxon>
        <taxon>Gunneridae</taxon>
        <taxon>Pentapetalae</taxon>
        <taxon>rosids</taxon>
        <taxon>fabids</taxon>
        <taxon>Fabales</taxon>
        <taxon>Fabaceae</taxon>
        <taxon>Papilionoideae</taxon>
        <taxon>50 kb inversion clade</taxon>
        <taxon>NPAAA clade</taxon>
        <taxon>Hologalegina</taxon>
        <taxon>IRL clade</taxon>
        <taxon>Trifolieae</taxon>
        <taxon>Medicago</taxon>
    </lineage>
</organism>
<dbReference type="AlphaFoldDB" id="A0A396IN20"/>
<proteinExistence type="predicted"/>
<keyword evidence="2" id="KW-0540">Nuclease</keyword>
<dbReference type="SUPFAM" id="SSF56219">
    <property type="entry name" value="DNase I-like"/>
    <property type="match status" value="1"/>
</dbReference>
<keyword evidence="2" id="KW-0378">Hydrolase</keyword>
<feature type="domain" description="Endonuclease/exonuclease/phosphatase" evidence="1">
    <location>
        <begin position="5"/>
        <end position="224"/>
    </location>
</feature>
<dbReference type="PANTHER" id="PTHR35218:SF9">
    <property type="entry name" value="ENDONUCLEASE_EXONUCLEASE_PHOSPHATASE DOMAIN-CONTAINING PROTEIN"/>
    <property type="match status" value="1"/>
</dbReference>
<dbReference type="Proteomes" id="UP000265566">
    <property type="component" value="Chromosome 3"/>
</dbReference>
<dbReference type="PANTHER" id="PTHR35218">
    <property type="entry name" value="RNASE H DOMAIN-CONTAINING PROTEIN"/>
    <property type="match status" value="1"/>
</dbReference>
<sequence>MSLVAWNCRGVGSPSTILDLKYLVRHFNPDLLFLSETLAHRNKIEELRFLLGYDACFHVDRTGRAGGLALFWKNSLHCQLVNFSNNHITVEIVNTSLGTWRLTGYYGYPNGGRRTAAWNFLRQLSAEFSGPWCIFSDFNDILDASEKRGHTTRSPWLINGFRRAVLDSGLSDVPFEGYPYTWFKSLGTTRAVEERLDRALANDLWFTMFPNASVETLVAPASDHYPMLVILAPLPRFHMHKRHFRYENAWQLEPGFKELVTNSWQAHSSSTLMPKLSSCAEDMCEWKRNHCNKLKRDIEDCRKKLHDTRLHSSGEDQTRMVELRKRMQRLLSQDDAYWRQRAKTH</sequence>
<dbReference type="GO" id="GO:0004519">
    <property type="term" value="F:endonuclease activity"/>
    <property type="evidence" value="ECO:0007669"/>
    <property type="project" value="UniProtKB-KW"/>
</dbReference>
<dbReference type="Gramene" id="rna14075">
    <property type="protein sequence ID" value="RHN66148.1"/>
    <property type="gene ID" value="gene14075"/>
</dbReference>
<dbReference type="InterPro" id="IPR005135">
    <property type="entry name" value="Endo/exonuclease/phosphatase"/>
</dbReference>
<dbReference type="Pfam" id="PF03372">
    <property type="entry name" value="Exo_endo_phos"/>
    <property type="match status" value="1"/>
</dbReference>
<evidence type="ECO:0000313" key="2">
    <source>
        <dbReference type="EMBL" id="RHN66148.1"/>
    </source>
</evidence>
<keyword evidence="2" id="KW-0255">Endonuclease</keyword>
<dbReference type="Gene3D" id="3.60.10.10">
    <property type="entry name" value="Endonuclease/exonuclease/phosphatase"/>
    <property type="match status" value="1"/>
</dbReference>
<comment type="caution">
    <text evidence="2">The sequence shown here is derived from an EMBL/GenBank/DDBJ whole genome shotgun (WGS) entry which is preliminary data.</text>
</comment>
<accession>A0A396IN20</accession>